<feature type="domain" description="C-JID" evidence="6">
    <location>
        <begin position="621"/>
        <end position="770"/>
    </location>
</feature>
<dbReference type="EMBL" id="BTGU01000091">
    <property type="protein sequence ID" value="GMN59833.1"/>
    <property type="molecule type" value="Genomic_DNA"/>
</dbReference>
<evidence type="ECO:0000256" key="5">
    <source>
        <dbReference type="SAM" id="MobiDB-lite"/>
    </source>
</evidence>
<dbReference type="Gene3D" id="3.80.10.10">
    <property type="entry name" value="Ribonuclease Inhibitor"/>
    <property type="match status" value="3"/>
</dbReference>
<comment type="caution">
    <text evidence="8">The sequence shown here is derived from an EMBL/GenBank/DDBJ whole genome shotgun (WGS) entry which is preliminary data.</text>
</comment>
<evidence type="ECO:0000313" key="9">
    <source>
        <dbReference type="Proteomes" id="UP001187192"/>
    </source>
</evidence>
<keyword evidence="2" id="KW-0677">Repeat</keyword>
<feature type="domain" description="Disease resistance protein RPS4B/Roq1-like leucine-rich repeats" evidence="7">
    <location>
        <begin position="170"/>
        <end position="253"/>
    </location>
</feature>
<evidence type="ECO:0000256" key="4">
    <source>
        <dbReference type="SAM" id="Coils"/>
    </source>
</evidence>
<organism evidence="8 9">
    <name type="scientific">Ficus carica</name>
    <name type="common">Common fig</name>
    <dbReference type="NCBI Taxonomy" id="3494"/>
    <lineage>
        <taxon>Eukaryota</taxon>
        <taxon>Viridiplantae</taxon>
        <taxon>Streptophyta</taxon>
        <taxon>Embryophyta</taxon>
        <taxon>Tracheophyta</taxon>
        <taxon>Spermatophyta</taxon>
        <taxon>Magnoliopsida</taxon>
        <taxon>eudicotyledons</taxon>
        <taxon>Gunneridae</taxon>
        <taxon>Pentapetalae</taxon>
        <taxon>rosids</taxon>
        <taxon>fabids</taxon>
        <taxon>Rosales</taxon>
        <taxon>Moraceae</taxon>
        <taxon>Ficeae</taxon>
        <taxon>Ficus</taxon>
    </lineage>
</organism>
<keyword evidence="4" id="KW-0175">Coiled coil</keyword>
<dbReference type="InterPro" id="IPR058546">
    <property type="entry name" value="RPS4B/Roq1-like_LRR"/>
</dbReference>
<dbReference type="Proteomes" id="UP001187192">
    <property type="component" value="Unassembled WGS sequence"/>
</dbReference>
<feature type="region of interest" description="Disordered" evidence="5">
    <location>
        <begin position="814"/>
        <end position="834"/>
    </location>
</feature>
<keyword evidence="9" id="KW-1185">Reference proteome</keyword>
<name>A0AA88DQU5_FICCA</name>
<protein>
    <submittedName>
        <fullName evidence="8">Uncharacterized protein</fullName>
    </submittedName>
</protein>
<dbReference type="InterPro" id="IPR045344">
    <property type="entry name" value="C-JID"/>
</dbReference>
<dbReference type="InterPro" id="IPR011713">
    <property type="entry name" value="Leu-rich_rpt_3"/>
</dbReference>
<dbReference type="Pfam" id="PF07725">
    <property type="entry name" value="LRR_3"/>
    <property type="match status" value="1"/>
</dbReference>
<reference evidence="8" key="1">
    <citation type="submission" date="2023-07" db="EMBL/GenBank/DDBJ databases">
        <title>draft genome sequence of fig (Ficus carica).</title>
        <authorList>
            <person name="Takahashi T."/>
            <person name="Nishimura K."/>
        </authorList>
    </citation>
    <scope>NUCLEOTIDE SEQUENCE</scope>
</reference>
<sequence length="1093" mass="123669">MVEVILVDVSMIKELHLSPVMFKEACNLRLLKIYNSSNSKECKLYLPQDLQFLPDALRYLQWDEYPSKSLPANFDSEQLVELILPNSRVEKLWDGVQPLPSLKVINLSFCQHLKHMPDLSQAPNLEIISLIKCTSLFLIPSHNFRNLYKLIHLYMDNCDMLRSLPEITRLKSLETLRLWDCRNLETVPEISENVCYLYLNETRVKELPASLGLLEKLVDLRLQNCRYLKNLPTSMFQLSSLKFLYLSGCSSLQKIPDLPRNLTKLCLSETRIEDLPASIGLLGKLEYLELKSCTFLKTLPTSMRELDSLEELYLAGCSSLEQVLELPRNLFKLDMSGTAIEQVPSSIGALSNLVNLHLIDCKRLRTLPTSICKLKSLKYIYLQGCSKFDNFPEILEPMESLFSLSLSGTAIRELPSSVEKLARLKSIHLNKCENLQSLPSSIYNLKIESLDLSGCLQLTQLPPLRTVNGFSNLSRLHMYECNALKLPDCLDCLSSLEELHLSARFADEIPASIKQLSKLRILGINKWKNLRSIPELPYVCVLDAQGCTSLDCVSSSRSALMRLCDPKKFEQNQKILFLNCHKLDQNARDNIIADAQLRISSMAAHAAISESHIDYDACIFFPGSEMPGFMDHQTRGSSIDVTLPAKWRSSSCLGFSICFVAEFDEYHYSKKDFRCDFHLRTKYGESVRLETLLWTCYDNGIKGTQILDSDHVFLCFKYPCSWALACKEADDNNITGMSFHIYALDWVTGSCVLGNSCIIKSCGVRLLSHKDAQEFGLLTNPEYWSSYKEVDGATSKWSEPREIYPLENVEKPNKRERFGSVEERNDHDTPSTGDHLIREFRESKVEEDGATCSFTKCEPSRTIACRTGINDSAGADEDGEAPTEIELVPNSATEVEEDEQSGSGIMELSKTAEKDEEAEDPKSIACGCFLFLSHFKELCEGLFGKKSESTGSELRHKGSSSIALEERLQELEETVQNLQSENIMLRDQNNQFSQYLQMLTISSMQLASPLLFPMHLPAQNAHCPMVMAGSPTMHAAGDLNTQIRHNNYSQTVTPGHDFAGPPVDRHGILMHLLDQRSQLAWQQHLRMVMSRQN</sequence>
<accession>A0AA88DQU5</accession>
<feature type="coiled-coil region" evidence="4">
    <location>
        <begin position="961"/>
        <end position="991"/>
    </location>
</feature>
<evidence type="ECO:0000259" key="6">
    <source>
        <dbReference type="Pfam" id="PF20160"/>
    </source>
</evidence>
<dbReference type="FunFam" id="3.80.10.10:FF:000386">
    <property type="entry name" value="Disease resistance protein RPS4"/>
    <property type="match status" value="1"/>
</dbReference>
<evidence type="ECO:0000256" key="3">
    <source>
        <dbReference type="ARBA" id="ARBA00022821"/>
    </source>
</evidence>
<proteinExistence type="predicted"/>
<keyword evidence="3" id="KW-0611">Plant defense</keyword>
<evidence type="ECO:0000313" key="8">
    <source>
        <dbReference type="EMBL" id="GMN59833.1"/>
    </source>
</evidence>
<evidence type="ECO:0000259" key="7">
    <source>
        <dbReference type="Pfam" id="PF23286"/>
    </source>
</evidence>
<dbReference type="PANTHER" id="PTHR47186:SF3">
    <property type="entry name" value="OS09G0267800 PROTEIN"/>
    <property type="match status" value="1"/>
</dbReference>
<dbReference type="AlphaFoldDB" id="A0AA88DQU5"/>
<dbReference type="Pfam" id="PF20160">
    <property type="entry name" value="C-JID"/>
    <property type="match status" value="1"/>
</dbReference>
<dbReference type="PANTHER" id="PTHR47186">
    <property type="entry name" value="LEUCINE-RICH REPEAT-CONTAINING PROTEIN 57"/>
    <property type="match status" value="1"/>
</dbReference>
<dbReference type="Pfam" id="PF23286">
    <property type="entry name" value="LRR_13"/>
    <property type="match status" value="2"/>
</dbReference>
<gene>
    <name evidence="8" type="ORF">TIFTF001_028917</name>
</gene>
<feature type="domain" description="Disease resistance protein RPS4B/Roq1-like leucine-rich repeats" evidence="7">
    <location>
        <begin position="374"/>
        <end position="560"/>
    </location>
</feature>
<dbReference type="InterPro" id="IPR032675">
    <property type="entry name" value="LRR_dom_sf"/>
</dbReference>
<evidence type="ECO:0000256" key="2">
    <source>
        <dbReference type="ARBA" id="ARBA00022737"/>
    </source>
</evidence>
<evidence type="ECO:0000256" key="1">
    <source>
        <dbReference type="ARBA" id="ARBA00022614"/>
    </source>
</evidence>
<keyword evidence="1" id="KW-0433">Leucine-rich repeat</keyword>
<dbReference type="SUPFAM" id="SSF52058">
    <property type="entry name" value="L domain-like"/>
    <property type="match status" value="2"/>
</dbReference>